<evidence type="ECO:0000256" key="2">
    <source>
        <dbReference type="ARBA" id="ARBA00022801"/>
    </source>
</evidence>
<proteinExistence type="inferred from homology"/>
<keyword evidence="3" id="KW-0326">Glycosidase</keyword>
<dbReference type="PANTHER" id="PTHR10353:SF36">
    <property type="entry name" value="LP05116P"/>
    <property type="match status" value="1"/>
</dbReference>
<evidence type="ECO:0000256" key="3">
    <source>
        <dbReference type="ARBA" id="ARBA00023295"/>
    </source>
</evidence>
<dbReference type="InterPro" id="IPR001360">
    <property type="entry name" value="Glyco_hydro_1"/>
</dbReference>
<dbReference type="GO" id="GO:0005975">
    <property type="term" value="P:carbohydrate metabolic process"/>
    <property type="evidence" value="ECO:0007669"/>
    <property type="project" value="InterPro"/>
</dbReference>
<gene>
    <name evidence="5" type="ORF">V5R04_15310</name>
</gene>
<dbReference type="SUPFAM" id="SSF51445">
    <property type="entry name" value="(Trans)glycosidases"/>
    <property type="match status" value="1"/>
</dbReference>
<dbReference type="EMBL" id="CP146203">
    <property type="protein sequence ID" value="XBH21553.1"/>
    <property type="molecule type" value="Genomic_DNA"/>
</dbReference>
<dbReference type="Gene3D" id="3.20.20.80">
    <property type="entry name" value="Glycosidases"/>
    <property type="match status" value="1"/>
</dbReference>
<accession>A0AAU7DX69</accession>
<sequence>MTRWFENGKLHMGLGIEDTFVPQSRPGERAIDEYELTDHYNQFPTDFALAQSVGADFLRWGIPWYRITPEQGKWDWDWTDRALDSMLEHGIRPVMDLLHYGTPLWLENQFANPDFPAHFEEYAARFAARFGDRVTDYTPVNEPVIHALFAGEYAYWPPYLGGADGFATIAANLARAFVRSQRAIASEVGADACFIHVEAAIAYEGDDVAPEHREQAERLRHQIYLVEDLVTGRVDANHPLLDRVSHAISDTELDWFATNAVAPDIMGVNYYPRHSTELFEAGVHHSGGFADPRPYADRGTAGLRKALEAFAERYQVPVMVTETCVTASHQERVDWLDQSVGLVEQMRSEGTNIVGYTWWPLFDMYEWTWRHSENPRQDHLLTMGLYDLNETSQGLTRIENPVARRFREHTSRLRQAR</sequence>
<dbReference type="GO" id="GO:0008422">
    <property type="term" value="F:beta-glucosidase activity"/>
    <property type="evidence" value="ECO:0007669"/>
    <property type="project" value="TreeGrafter"/>
</dbReference>
<dbReference type="InterPro" id="IPR017853">
    <property type="entry name" value="GH"/>
</dbReference>
<dbReference type="PANTHER" id="PTHR10353">
    <property type="entry name" value="GLYCOSYL HYDROLASE"/>
    <property type="match status" value="1"/>
</dbReference>
<organism evidence="5">
    <name type="scientific">Jonesiaceae bacterium BS-20</name>
    <dbReference type="NCBI Taxonomy" id="3120821"/>
    <lineage>
        <taxon>Bacteria</taxon>
        <taxon>Bacillati</taxon>
        <taxon>Actinomycetota</taxon>
        <taxon>Actinomycetes</taxon>
        <taxon>Micrococcales</taxon>
        <taxon>Jonesiaceae</taxon>
    </lineage>
</organism>
<dbReference type="Pfam" id="PF00232">
    <property type="entry name" value="Glyco_hydro_1"/>
    <property type="match status" value="1"/>
</dbReference>
<evidence type="ECO:0000256" key="1">
    <source>
        <dbReference type="ARBA" id="ARBA00010838"/>
    </source>
</evidence>
<name>A0AAU7DX69_9MICO</name>
<comment type="similarity">
    <text evidence="1 4">Belongs to the glycosyl hydrolase 1 family.</text>
</comment>
<evidence type="ECO:0000313" key="5">
    <source>
        <dbReference type="EMBL" id="XBH21553.1"/>
    </source>
</evidence>
<keyword evidence="2" id="KW-0378">Hydrolase</keyword>
<protein>
    <submittedName>
        <fullName evidence="5">Family 1 glycosylhydrolase</fullName>
    </submittedName>
</protein>
<reference evidence="5" key="1">
    <citation type="submission" date="2024-02" db="EMBL/GenBank/DDBJ databases">
        <title>Tomenella chthoni gen. nov. sp. nov., a member of the family Jonesiaceae isolated from bat guano.</title>
        <authorList>
            <person name="Miller S.L."/>
            <person name="King J."/>
            <person name="Sankaranarayanan K."/>
            <person name="Lawson P.A."/>
        </authorList>
    </citation>
    <scope>NUCLEOTIDE SEQUENCE</scope>
    <source>
        <strain evidence="5">BS-20</strain>
    </source>
</reference>
<evidence type="ECO:0000256" key="4">
    <source>
        <dbReference type="RuleBase" id="RU003690"/>
    </source>
</evidence>
<dbReference type="AlphaFoldDB" id="A0AAU7DX69"/>